<feature type="repeat" description="WD" evidence="3">
    <location>
        <begin position="47"/>
        <end position="76"/>
    </location>
</feature>
<dbReference type="Gene3D" id="2.130.10.10">
    <property type="entry name" value="YVTN repeat-like/Quinoprotein amine dehydrogenase"/>
    <property type="match status" value="1"/>
</dbReference>
<accession>A0A2P5FHJ3</accession>
<dbReference type="InterPro" id="IPR015943">
    <property type="entry name" value="WD40/YVTN_repeat-like_dom_sf"/>
</dbReference>
<name>A0A2P5FHJ3_TREOI</name>
<protein>
    <submittedName>
        <fullName evidence="4">WD repeat containing protein</fullName>
    </submittedName>
</protein>
<dbReference type="InterPro" id="IPR001680">
    <property type="entry name" value="WD40_rpt"/>
</dbReference>
<dbReference type="PANTHER" id="PTHR14221">
    <property type="entry name" value="WD REPEAT DOMAIN 44"/>
    <property type="match status" value="1"/>
</dbReference>
<evidence type="ECO:0000256" key="1">
    <source>
        <dbReference type="ARBA" id="ARBA00022574"/>
    </source>
</evidence>
<sequence>MSSVGTVVRSWISHGLKTCIYSHHPLTRLSDCGKRILILVVYVFFCDAVTSIQFNPVDDDYFISGSIDGKVRIWEICSCQVVHWTDVTEIVTAVCYRPDGKGGIVGSMNGSCRFYDASVLSN</sequence>
<dbReference type="SMART" id="SM00320">
    <property type="entry name" value="WD40"/>
    <property type="match status" value="2"/>
</dbReference>
<dbReference type="PANTHER" id="PTHR14221:SF0">
    <property type="entry name" value="WD REPEAT-CONTAINING PROTEIN 44"/>
    <property type="match status" value="1"/>
</dbReference>
<proteinExistence type="predicted"/>
<reference evidence="5" key="1">
    <citation type="submission" date="2016-06" db="EMBL/GenBank/DDBJ databases">
        <title>Parallel loss of symbiosis genes in relatives of nitrogen-fixing non-legume Parasponia.</title>
        <authorList>
            <person name="Van Velzen R."/>
            <person name="Holmer R."/>
            <person name="Bu F."/>
            <person name="Rutten L."/>
            <person name="Van Zeijl A."/>
            <person name="Liu W."/>
            <person name="Santuari L."/>
            <person name="Cao Q."/>
            <person name="Sharma T."/>
            <person name="Shen D."/>
            <person name="Roswanjaya Y."/>
            <person name="Wardhani T."/>
            <person name="Kalhor M.S."/>
            <person name="Jansen J."/>
            <person name="Van den Hoogen J."/>
            <person name="Gungor B."/>
            <person name="Hartog M."/>
            <person name="Hontelez J."/>
            <person name="Verver J."/>
            <person name="Yang W.-C."/>
            <person name="Schijlen E."/>
            <person name="Repin R."/>
            <person name="Schilthuizen M."/>
            <person name="Schranz E."/>
            <person name="Heidstra R."/>
            <person name="Miyata K."/>
            <person name="Fedorova E."/>
            <person name="Kohlen W."/>
            <person name="Bisseling T."/>
            <person name="Smit S."/>
            <person name="Geurts R."/>
        </authorList>
    </citation>
    <scope>NUCLEOTIDE SEQUENCE [LARGE SCALE GENOMIC DNA]</scope>
    <source>
        <strain evidence="5">cv. RG33-2</strain>
    </source>
</reference>
<keyword evidence="1 3" id="KW-0853">WD repeat</keyword>
<organism evidence="4 5">
    <name type="scientific">Trema orientale</name>
    <name type="common">Charcoal tree</name>
    <name type="synonym">Celtis orientalis</name>
    <dbReference type="NCBI Taxonomy" id="63057"/>
    <lineage>
        <taxon>Eukaryota</taxon>
        <taxon>Viridiplantae</taxon>
        <taxon>Streptophyta</taxon>
        <taxon>Embryophyta</taxon>
        <taxon>Tracheophyta</taxon>
        <taxon>Spermatophyta</taxon>
        <taxon>Magnoliopsida</taxon>
        <taxon>eudicotyledons</taxon>
        <taxon>Gunneridae</taxon>
        <taxon>Pentapetalae</taxon>
        <taxon>rosids</taxon>
        <taxon>fabids</taxon>
        <taxon>Rosales</taxon>
        <taxon>Cannabaceae</taxon>
        <taxon>Trema</taxon>
    </lineage>
</organism>
<dbReference type="SUPFAM" id="SSF50978">
    <property type="entry name" value="WD40 repeat-like"/>
    <property type="match status" value="1"/>
</dbReference>
<dbReference type="OrthoDB" id="408728at2759"/>
<dbReference type="AlphaFoldDB" id="A0A2P5FHJ3"/>
<dbReference type="InParanoid" id="A0A2P5FHJ3"/>
<evidence type="ECO:0000313" key="5">
    <source>
        <dbReference type="Proteomes" id="UP000237000"/>
    </source>
</evidence>
<comment type="caution">
    <text evidence="4">The sequence shown here is derived from an EMBL/GenBank/DDBJ whole genome shotgun (WGS) entry which is preliminary data.</text>
</comment>
<dbReference type="InterPro" id="IPR036322">
    <property type="entry name" value="WD40_repeat_dom_sf"/>
</dbReference>
<evidence type="ECO:0000256" key="2">
    <source>
        <dbReference type="ARBA" id="ARBA00022737"/>
    </source>
</evidence>
<keyword evidence="2" id="KW-0677">Repeat</keyword>
<keyword evidence="5" id="KW-1185">Reference proteome</keyword>
<dbReference type="InterPro" id="IPR040324">
    <property type="entry name" value="WDR44/Dgr2"/>
</dbReference>
<dbReference type="EMBL" id="JXTC01000033">
    <property type="protein sequence ID" value="PON97264.1"/>
    <property type="molecule type" value="Genomic_DNA"/>
</dbReference>
<dbReference type="Proteomes" id="UP000237000">
    <property type="component" value="Unassembled WGS sequence"/>
</dbReference>
<dbReference type="Pfam" id="PF00400">
    <property type="entry name" value="WD40"/>
    <property type="match status" value="2"/>
</dbReference>
<dbReference type="PROSITE" id="PS50082">
    <property type="entry name" value="WD_REPEATS_2"/>
    <property type="match status" value="1"/>
</dbReference>
<gene>
    <name evidence="4" type="ORF">TorRG33x02_070200</name>
</gene>
<evidence type="ECO:0000313" key="4">
    <source>
        <dbReference type="EMBL" id="PON97264.1"/>
    </source>
</evidence>
<evidence type="ECO:0000256" key="3">
    <source>
        <dbReference type="PROSITE-ProRule" id="PRU00221"/>
    </source>
</evidence>